<dbReference type="InterPro" id="IPR002645">
    <property type="entry name" value="STAS_dom"/>
</dbReference>
<comment type="similarity">
    <text evidence="1 6">Belongs to the glutaminase family.</text>
</comment>
<evidence type="ECO:0000256" key="6">
    <source>
        <dbReference type="HAMAP-Rule" id="MF_00313"/>
    </source>
</evidence>
<dbReference type="RefSeq" id="WP_317547510.1">
    <property type="nucleotide sequence ID" value="NZ_JAWLKE010000002.1"/>
</dbReference>
<dbReference type="PROSITE" id="PS50801">
    <property type="entry name" value="STAS"/>
    <property type="match status" value="1"/>
</dbReference>
<dbReference type="SUPFAM" id="SSF52091">
    <property type="entry name" value="SpoIIaa-like"/>
    <property type="match status" value="1"/>
</dbReference>
<feature type="binding site" evidence="6">
    <location>
        <position position="165"/>
    </location>
    <ligand>
        <name>substrate</name>
    </ligand>
</feature>
<dbReference type="InterPro" id="IPR012338">
    <property type="entry name" value="Beta-lactam/transpept-like"/>
</dbReference>
<protein>
    <recommendedName>
        <fullName evidence="3 6">Glutaminase</fullName>
        <ecNumber evidence="3 6">3.5.1.2</ecNumber>
    </recommendedName>
</protein>
<dbReference type="PANTHER" id="PTHR12544">
    <property type="entry name" value="GLUTAMINASE"/>
    <property type="match status" value="1"/>
</dbReference>
<dbReference type="Pfam" id="PF04960">
    <property type="entry name" value="Glutaminase"/>
    <property type="match status" value="1"/>
</dbReference>
<dbReference type="Gene3D" id="3.30.750.24">
    <property type="entry name" value="STAS domain"/>
    <property type="match status" value="1"/>
</dbReference>
<dbReference type="Proteomes" id="UP001185899">
    <property type="component" value="Unassembled WGS sequence"/>
</dbReference>
<proteinExistence type="inferred from homology"/>
<organism evidence="9 10">
    <name type="scientific">Rhodococcus cercidiphylli</name>
    <dbReference type="NCBI Taxonomy" id="489916"/>
    <lineage>
        <taxon>Bacteria</taxon>
        <taxon>Bacillati</taxon>
        <taxon>Actinomycetota</taxon>
        <taxon>Actinomycetes</taxon>
        <taxon>Mycobacteriales</taxon>
        <taxon>Nocardiaceae</taxon>
        <taxon>Rhodococcus</taxon>
    </lineage>
</organism>
<dbReference type="PANTHER" id="PTHR12544:SF29">
    <property type="entry name" value="GLUTAMINASE"/>
    <property type="match status" value="1"/>
</dbReference>
<comment type="caution">
    <text evidence="9">The sequence shown here is derived from an EMBL/GenBank/DDBJ whole genome shotgun (WGS) entry which is preliminary data.</text>
</comment>
<evidence type="ECO:0000256" key="1">
    <source>
        <dbReference type="ARBA" id="ARBA00011076"/>
    </source>
</evidence>
<evidence type="ECO:0000256" key="7">
    <source>
        <dbReference type="SAM" id="MobiDB-lite"/>
    </source>
</evidence>
<evidence type="ECO:0000256" key="4">
    <source>
        <dbReference type="ARBA" id="ARBA00022801"/>
    </source>
</evidence>
<dbReference type="Gene3D" id="3.40.710.10">
    <property type="entry name" value="DD-peptidase/beta-lactamase superfamily"/>
    <property type="match status" value="1"/>
</dbReference>
<accession>A0ABU4AUM7</accession>
<dbReference type="EC" id="3.5.1.2" evidence="3 6"/>
<feature type="region of interest" description="Disordered" evidence="7">
    <location>
        <begin position="390"/>
        <end position="415"/>
    </location>
</feature>
<evidence type="ECO:0000313" key="10">
    <source>
        <dbReference type="Proteomes" id="UP001185899"/>
    </source>
</evidence>
<evidence type="ECO:0000256" key="2">
    <source>
        <dbReference type="ARBA" id="ARBA00011881"/>
    </source>
</evidence>
<feature type="binding site" evidence="6">
    <location>
        <position position="189"/>
    </location>
    <ligand>
        <name>substrate</name>
    </ligand>
</feature>
<evidence type="ECO:0000256" key="3">
    <source>
        <dbReference type="ARBA" id="ARBA00012918"/>
    </source>
</evidence>
<feature type="binding site" evidence="6">
    <location>
        <position position="158"/>
    </location>
    <ligand>
        <name>substrate</name>
    </ligand>
</feature>
<dbReference type="NCBIfam" id="TIGR03814">
    <property type="entry name" value="Gln_ase"/>
    <property type="match status" value="1"/>
</dbReference>
<dbReference type="HAMAP" id="MF_00313">
    <property type="entry name" value="Glutaminase"/>
    <property type="match status" value="1"/>
</dbReference>
<keyword evidence="4 6" id="KW-0378">Hydrolase</keyword>
<dbReference type="GO" id="GO:0004359">
    <property type="term" value="F:glutaminase activity"/>
    <property type="evidence" value="ECO:0007669"/>
    <property type="project" value="UniProtKB-EC"/>
</dbReference>
<name>A0ABU4AUM7_9NOCA</name>
<evidence type="ECO:0000256" key="5">
    <source>
        <dbReference type="ARBA" id="ARBA00049534"/>
    </source>
</evidence>
<comment type="catalytic activity">
    <reaction evidence="5 6">
        <text>L-glutamine + H2O = L-glutamate + NH4(+)</text>
        <dbReference type="Rhea" id="RHEA:15889"/>
        <dbReference type="ChEBI" id="CHEBI:15377"/>
        <dbReference type="ChEBI" id="CHEBI:28938"/>
        <dbReference type="ChEBI" id="CHEBI:29985"/>
        <dbReference type="ChEBI" id="CHEBI:58359"/>
        <dbReference type="EC" id="3.5.1.2"/>
    </reaction>
</comment>
<dbReference type="SUPFAM" id="SSF56601">
    <property type="entry name" value="beta-lactamase/transpeptidase-like"/>
    <property type="match status" value="1"/>
</dbReference>
<dbReference type="InterPro" id="IPR015868">
    <property type="entry name" value="Glutaminase"/>
</dbReference>
<feature type="binding site" evidence="6">
    <location>
        <position position="114"/>
    </location>
    <ligand>
        <name>substrate</name>
    </ligand>
</feature>
<feature type="binding site" evidence="6">
    <location>
        <position position="241"/>
    </location>
    <ligand>
        <name>substrate</name>
    </ligand>
</feature>
<evidence type="ECO:0000313" key="9">
    <source>
        <dbReference type="EMBL" id="MDV6229947.1"/>
    </source>
</evidence>
<gene>
    <name evidence="6 9" type="primary">glsA</name>
    <name evidence="9" type="ORF">R3P95_05245</name>
</gene>
<feature type="domain" description="STAS" evidence="8">
    <location>
        <begin position="314"/>
        <end position="388"/>
    </location>
</feature>
<sequence>MRSPVPEYLASVLEDCRQFDGGTVTEGNPVVASADPDTFAVALATVGGSLHGAGDTDTEFSIQSIAKAVAYALAIEDNGIEAMLEAVDVEPSGDSFNEISLEAETGRPRNPLINAGALAVHSMIRGDGSEERAGRLTDLLSRMAGRGLSVDRQVYEAELESDDRNTAIAHLLKSVGHLGAEPADVVDGYARQCAVTVTCNDLARIAAVLANGGKDPGTGEQVVDPAIDRHVLAVMATCGMYDGSGSWLASVGIPAKSGVAGAIIGVLPGQVGIAVLSPRLNEHGNSVRGVAVFERLSRDLGLHMMHVAPSGESAIRSVTEAEGVTTVELQGDLRFAGAEAIIARMVHGFGENNSTTIDFSEVRAIDGTARRLLHDAFRALEDDGHRVVARDPDGFMGSPDRSESAGENHVPVGQR</sequence>
<dbReference type="InterPro" id="IPR036513">
    <property type="entry name" value="STAS_dom_sf"/>
</dbReference>
<comment type="subunit">
    <text evidence="2 6">Homotetramer.</text>
</comment>
<evidence type="ECO:0000259" key="8">
    <source>
        <dbReference type="PROSITE" id="PS50801"/>
    </source>
</evidence>
<dbReference type="EMBL" id="JAWLKE010000002">
    <property type="protein sequence ID" value="MDV6229947.1"/>
    <property type="molecule type" value="Genomic_DNA"/>
</dbReference>
<keyword evidence="6" id="KW-0007">Acetylation</keyword>
<feature type="binding site" evidence="6">
    <location>
        <position position="64"/>
    </location>
    <ligand>
        <name>substrate</name>
    </ligand>
</feature>
<reference evidence="9 10" key="1">
    <citation type="submission" date="2023-10" db="EMBL/GenBank/DDBJ databases">
        <title>Development of a sustainable strategy for remediation of hydrocarbon-contaminated territories based on the waste exchange concept.</title>
        <authorList>
            <person name="Krivoruchko A."/>
        </authorList>
    </citation>
    <scope>NUCLEOTIDE SEQUENCE [LARGE SCALE GENOMIC DNA]</scope>
    <source>
        <strain evidence="9 10">IEGM 1322</strain>
    </source>
</reference>
<feature type="binding site" evidence="6">
    <location>
        <position position="259"/>
    </location>
    <ligand>
        <name>substrate</name>
    </ligand>
</feature>
<keyword evidence="10" id="KW-1185">Reference proteome</keyword>